<dbReference type="InterPro" id="IPR046765">
    <property type="entry name" value="Antitox_RHH"/>
</dbReference>
<protein>
    <recommendedName>
        <fullName evidence="1">Antitoxin-like ribbon-helix-helix domain-containing protein</fullName>
    </recommendedName>
</protein>
<keyword evidence="3" id="KW-1185">Reference proteome</keyword>
<comment type="caution">
    <text evidence="2">The sequence shown here is derived from an EMBL/GenBank/DDBJ whole genome shotgun (WGS) entry which is preliminary data.</text>
</comment>
<dbReference type="RefSeq" id="WP_067905952.1">
    <property type="nucleotide sequence ID" value="NZ_KQ954244.1"/>
</dbReference>
<dbReference type="Pfam" id="PF20605">
    <property type="entry name" value="Antitox_RHH"/>
    <property type="match status" value="1"/>
</dbReference>
<feature type="domain" description="Antitoxin-like ribbon-helix-helix" evidence="1">
    <location>
        <begin position="44"/>
        <end position="93"/>
    </location>
</feature>
<dbReference type="Proteomes" id="UP000058012">
    <property type="component" value="Unassembled WGS sequence"/>
</dbReference>
<evidence type="ECO:0000313" key="2">
    <source>
        <dbReference type="EMBL" id="KUR73436.1"/>
    </source>
</evidence>
<dbReference type="AlphaFoldDB" id="A0A117UYY4"/>
<organism evidence="2 3">
    <name type="scientific">Novosphingobium fuchskuhlense</name>
    <dbReference type="NCBI Taxonomy" id="1117702"/>
    <lineage>
        <taxon>Bacteria</taxon>
        <taxon>Pseudomonadati</taxon>
        <taxon>Pseudomonadota</taxon>
        <taxon>Alphaproteobacteria</taxon>
        <taxon>Sphingomonadales</taxon>
        <taxon>Sphingomonadaceae</taxon>
        <taxon>Novosphingobium</taxon>
    </lineage>
</organism>
<dbReference type="EMBL" id="LLZS01000001">
    <property type="protein sequence ID" value="KUR73436.1"/>
    <property type="molecule type" value="Genomic_DNA"/>
</dbReference>
<sequence length="95" mass="10348">MSRFANLADKPKTEIRDHRPEVIANGRQEPGTAAPVIVPPAPSRIGRKAIAAYFSPEMSLALHFCARKQGRSLQALMSEAFDDVLRKYGESPVGG</sequence>
<name>A0A117UYY4_9SPHN</name>
<dbReference type="OrthoDB" id="7473744at2"/>
<evidence type="ECO:0000259" key="1">
    <source>
        <dbReference type="Pfam" id="PF20605"/>
    </source>
</evidence>
<accession>A0A117UYY4</accession>
<evidence type="ECO:0000313" key="3">
    <source>
        <dbReference type="Proteomes" id="UP000058012"/>
    </source>
</evidence>
<proteinExistence type="predicted"/>
<gene>
    <name evidence="2" type="ORF">AQZ52_00140</name>
</gene>
<reference evidence="2 3" key="1">
    <citation type="submission" date="2015-10" db="EMBL/GenBank/DDBJ databases">
        <title>Draft genome sequence of Novosphingobium fuchskuhlense DSM 25065 isolated from a surface water sample of the southwest basin of Lake Grosse Fuchskuhle.</title>
        <authorList>
            <person name="Ruckert C."/>
            <person name="Winkler A."/>
            <person name="Glaeser J."/>
            <person name="Grossart H.-P."/>
            <person name="Kalinowski J."/>
            <person name="Glaeser S."/>
        </authorList>
    </citation>
    <scope>NUCLEOTIDE SEQUENCE [LARGE SCALE GENOMIC DNA]</scope>
    <source>
        <strain evidence="2 3">FNE08-7</strain>
    </source>
</reference>